<evidence type="ECO:0000313" key="3">
    <source>
        <dbReference type="Proteomes" id="UP001295423"/>
    </source>
</evidence>
<sequence>MSSDRQTARMKFWNSISKSKRKPSRSSSSSKTEGNNQRAEKEEEKDIIFVYKGQSKKHYPNDFTHAIIHSSVRKIGKEAFFNSESLYSIAIPPRVKTIRQSAFEECSSLVLLDLYNGLETIEYAAFRSCRSLLGTTSTGVLQQNKDSSNNDRRTIFVIPKTVTTIGGHAFFNCISLQHVQFHQGLQSIGRAAFSACRWLLEIKLPLGLKHIGNSAFCQCKSLRAVSIPPTVHAIEDGAFQYCSALGQVDLEEGLKSIESTAFASCSALSAIALPSSLEKIGFRAFLGCTSLVGVEFPSDFSAWFGEDCFAHCNSLVNVSLPASVHASCPKQVFAGCEMLPEHQALRLQERFEYFPVHRACYYASVGTVYDLILALDSHGDDPKLLKDQFGLTAFHIVATSAHPRFEMMRCLLDNYPTEILEYSDKTGRTMLDYLMMHSSSAKVIPLIQLVLQRTIVDKLSSWGVGHTWVSSLLGCLESIQSDYDIETRCKYVHDSFFGDVGHCIRLESTSLFEEALWKMRMMTVEKEEMQGRNDYRQLCRFHCGAEVVIGNVAQYLWNEDESKADTALSIFGNLVTSLNNYD</sequence>
<dbReference type="InterPro" id="IPR053139">
    <property type="entry name" value="Surface_bspA-like"/>
</dbReference>
<dbReference type="PANTHER" id="PTHR45661:SF3">
    <property type="entry name" value="IG-LIKE DOMAIN-CONTAINING PROTEIN"/>
    <property type="match status" value="1"/>
</dbReference>
<dbReference type="Proteomes" id="UP001295423">
    <property type="component" value="Unassembled WGS sequence"/>
</dbReference>
<dbReference type="SUPFAM" id="SSF48403">
    <property type="entry name" value="Ankyrin repeat"/>
    <property type="match status" value="1"/>
</dbReference>
<name>A0AAD2CRZ3_9STRA</name>
<dbReference type="Pfam" id="PF13306">
    <property type="entry name" value="LRR_5"/>
    <property type="match status" value="2"/>
</dbReference>
<dbReference type="InterPro" id="IPR032675">
    <property type="entry name" value="LRR_dom_sf"/>
</dbReference>
<dbReference type="AlphaFoldDB" id="A0AAD2CRZ3"/>
<dbReference type="InterPro" id="IPR026906">
    <property type="entry name" value="LRR_5"/>
</dbReference>
<evidence type="ECO:0000256" key="1">
    <source>
        <dbReference type="SAM" id="MobiDB-lite"/>
    </source>
</evidence>
<gene>
    <name evidence="2" type="ORF">CYCCA115_LOCUS7372</name>
</gene>
<comment type="caution">
    <text evidence="2">The sequence shown here is derived from an EMBL/GenBank/DDBJ whole genome shotgun (WGS) entry which is preliminary data.</text>
</comment>
<accession>A0AAD2CRZ3</accession>
<dbReference type="SUPFAM" id="SSF52058">
    <property type="entry name" value="L domain-like"/>
    <property type="match status" value="2"/>
</dbReference>
<dbReference type="PANTHER" id="PTHR45661">
    <property type="entry name" value="SURFACE ANTIGEN"/>
    <property type="match status" value="1"/>
</dbReference>
<proteinExistence type="predicted"/>
<dbReference type="Gene3D" id="3.80.10.10">
    <property type="entry name" value="Ribonuclease Inhibitor"/>
    <property type="match status" value="2"/>
</dbReference>
<keyword evidence="3" id="KW-1185">Reference proteome</keyword>
<dbReference type="InterPro" id="IPR036770">
    <property type="entry name" value="Ankyrin_rpt-contain_sf"/>
</dbReference>
<dbReference type="Gene3D" id="1.25.40.20">
    <property type="entry name" value="Ankyrin repeat-containing domain"/>
    <property type="match status" value="1"/>
</dbReference>
<reference evidence="2" key="1">
    <citation type="submission" date="2023-08" db="EMBL/GenBank/DDBJ databases">
        <authorList>
            <person name="Audoor S."/>
            <person name="Bilcke G."/>
        </authorList>
    </citation>
    <scope>NUCLEOTIDE SEQUENCE</scope>
</reference>
<evidence type="ECO:0000313" key="2">
    <source>
        <dbReference type="EMBL" id="CAJ1941139.1"/>
    </source>
</evidence>
<organism evidence="2 3">
    <name type="scientific">Cylindrotheca closterium</name>
    <dbReference type="NCBI Taxonomy" id="2856"/>
    <lineage>
        <taxon>Eukaryota</taxon>
        <taxon>Sar</taxon>
        <taxon>Stramenopiles</taxon>
        <taxon>Ochrophyta</taxon>
        <taxon>Bacillariophyta</taxon>
        <taxon>Bacillariophyceae</taxon>
        <taxon>Bacillariophycidae</taxon>
        <taxon>Bacillariales</taxon>
        <taxon>Bacillariaceae</taxon>
        <taxon>Cylindrotheca</taxon>
    </lineage>
</organism>
<feature type="region of interest" description="Disordered" evidence="1">
    <location>
        <begin position="1"/>
        <end position="41"/>
    </location>
</feature>
<protein>
    <submittedName>
        <fullName evidence="2">Uncharacterized protein</fullName>
    </submittedName>
</protein>
<dbReference type="EMBL" id="CAKOGP040001001">
    <property type="protein sequence ID" value="CAJ1941139.1"/>
    <property type="molecule type" value="Genomic_DNA"/>
</dbReference>